<organism evidence="1 2">
    <name type="scientific">Streptomyces nojiriensis</name>
    <dbReference type="NCBI Taxonomy" id="66374"/>
    <lineage>
        <taxon>Bacteria</taxon>
        <taxon>Bacillati</taxon>
        <taxon>Actinomycetota</taxon>
        <taxon>Actinomycetes</taxon>
        <taxon>Kitasatosporales</taxon>
        <taxon>Streptomycetaceae</taxon>
        <taxon>Streptomyces</taxon>
    </lineage>
</organism>
<dbReference type="Proteomes" id="UP000613974">
    <property type="component" value="Unassembled WGS sequence"/>
</dbReference>
<evidence type="ECO:0000313" key="2">
    <source>
        <dbReference type="Proteomes" id="UP000613974"/>
    </source>
</evidence>
<comment type="caution">
    <text evidence="1">The sequence shown here is derived from an EMBL/GenBank/DDBJ whole genome shotgun (WGS) entry which is preliminary data.</text>
</comment>
<keyword evidence="2" id="KW-1185">Reference proteome</keyword>
<reference evidence="2" key="1">
    <citation type="submission" date="2023-07" db="EMBL/GenBank/DDBJ databases">
        <title>Whole genome shotgun sequence of Streptomyces nojiriensis NBRC 13794.</title>
        <authorList>
            <person name="Komaki H."/>
            <person name="Tamura T."/>
        </authorList>
    </citation>
    <scope>NUCLEOTIDE SEQUENCE [LARGE SCALE GENOMIC DNA]</scope>
    <source>
        <strain evidence="2">NBRC 13794</strain>
    </source>
</reference>
<accession>A0ABQ3SPE8</accession>
<dbReference type="RefSeq" id="WP_189733829.1">
    <property type="nucleotide sequence ID" value="NZ_BMRL01000002.1"/>
</dbReference>
<name>A0ABQ3SPE8_9ACTN</name>
<proteinExistence type="predicted"/>
<protein>
    <submittedName>
        <fullName evidence="1">Uncharacterized protein</fullName>
    </submittedName>
</protein>
<gene>
    <name evidence="1" type="ORF">Snoj_39200</name>
</gene>
<dbReference type="EMBL" id="BNEC01000005">
    <property type="protein sequence ID" value="GHI70002.1"/>
    <property type="molecule type" value="Genomic_DNA"/>
</dbReference>
<evidence type="ECO:0000313" key="1">
    <source>
        <dbReference type="EMBL" id="GHI70002.1"/>
    </source>
</evidence>
<dbReference type="GeneID" id="95588253"/>
<sequence>MSLFDADAYEPDEMLQHPRHLAMQPVLVSLIEQLRACQTLEDGVVFQRELLTRLLDVEKDRDGLKRAIARMRVHKAPQPQVPEPQSGRDLTEISTWEFEHDVCKRLVRQLRSIGDALAWRAFSCYRPFILALSRNDSPGLMYGKKGLPAELERVEQAWKEDGAFALLHDLTNCLRIGDVTVFNDMGPLQTEEVKTNPRSIDKKQLRRINQARAAVLHGDALPGGKASDVLCDLALPLRTHLDLLRTATERAAADGVYAIEIPGSRALLVVDQYGLTQLALPHEQAMERMRDSFEEALDRAGIGRRANNVHATSLDTTAVDPQRVPWANYPLHPVICARIIGDYTTVSVETSGPALAELLQVAGLGARWVRPPGNTDLEPGEVVMEIHQPEYLRSVLLPGGIRMTPGWTLQIQRSALDRYLIELLAPGSWVAGMKHVLAARRTWRPWPHYRNEHEVWV</sequence>